<comment type="similarity">
    <text evidence="9">Belongs to the FtsQ/DivIB family. FtsQ subfamily.</text>
</comment>
<feature type="domain" description="POTRA" evidence="11">
    <location>
        <begin position="86"/>
        <end position="154"/>
    </location>
</feature>
<feature type="region of interest" description="Disordered" evidence="10">
    <location>
        <begin position="1"/>
        <end position="27"/>
    </location>
</feature>
<evidence type="ECO:0000313" key="13">
    <source>
        <dbReference type="Proteomes" id="UP000321129"/>
    </source>
</evidence>
<dbReference type="GO" id="GO:0032153">
    <property type="term" value="C:cell division site"/>
    <property type="evidence" value="ECO:0007669"/>
    <property type="project" value="UniProtKB-UniRule"/>
</dbReference>
<dbReference type="PANTHER" id="PTHR35851:SF1">
    <property type="entry name" value="CELL DIVISION PROTEIN FTSQ"/>
    <property type="match status" value="1"/>
</dbReference>
<dbReference type="Gene3D" id="3.40.50.11690">
    <property type="entry name" value="Cell division protein FtsQ/DivIB"/>
    <property type="match status" value="1"/>
</dbReference>
<evidence type="ECO:0000259" key="11">
    <source>
        <dbReference type="PROSITE" id="PS51779"/>
    </source>
</evidence>
<keyword evidence="6 9" id="KW-1133">Transmembrane helix</keyword>
<dbReference type="Pfam" id="PF03799">
    <property type="entry name" value="FtsQ_DivIB_C"/>
    <property type="match status" value="1"/>
</dbReference>
<dbReference type="EMBL" id="VOPY01000002">
    <property type="protein sequence ID" value="TXC68735.1"/>
    <property type="molecule type" value="Genomic_DNA"/>
</dbReference>
<evidence type="ECO:0000256" key="8">
    <source>
        <dbReference type="ARBA" id="ARBA00023306"/>
    </source>
</evidence>
<accession>A0A5C6UAF3</accession>
<keyword evidence="7 9" id="KW-0472">Membrane</keyword>
<dbReference type="GO" id="GO:0005886">
    <property type="term" value="C:plasma membrane"/>
    <property type="evidence" value="ECO:0007669"/>
    <property type="project" value="UniProtKB-SubCell"/>
</dbReference>
<reference evidence="12 13" key="1">
    <citation type="submission" date="2019-08" db="EMBL/GenBank/DDBJ databases">
        <title>Sphingorhabdus soil sp. nov., isolated from arctic soil.</title>
        <authorList>
            <person name="Liu Y."/>
        </authorList>
    </citation>
    <scope>NUCLEOTIDE SEQUENCE [LARGE SCALE GENOMIC DNA]</scope>
    <source>
        <strain evidence="12 13">D-2Q-5-6</strain>
    </source>
</reference>
<dbReference type="AlphaFoldDB" id="A0A5C6UAF3"/>
<dbReference type="PANTHER" id="PTHR35851">
    <property type="entry name" value="CELL DIVISION PROTEIN FTSQ"/>
    <property type="match status" value="1"/>
</dbReference>
<evidence type="ECO:0000256" key="9">
    <source>
        <dbReference type="HAMAP-Rule" id="MF_00911"/>
    </source>
</evidence>
<keyword evidence="13" id="KW-1185">Reference proteome</keyword>
<protein>
    <recommendedName>
        <fullName evidence="9">Cell division protein FtsQ</fullName>
    </recommendedName>
</protein>
<dbReference type="HAMAP" id="MF_00911">
    <property type="entry name" value="FtsQ_subfam"/>
    <property type="match status" value="1"/>
</dbReference>
<feature type="transmembrane region" description="Helical" evidence="9">
    <location>
        <begin position="47"/>
        <end position="66"/>
    </location>
</feature>
<keyword evidence="8 9" id="KW-0131">Cell cycle</keyword>
<evidence type="ECO:0000256" key="3">
    <source>
        <dbReference type="ARBA" id="ARBA00022519"/>
    </source>
</evidence>
<comment type="caution">
    <text evidence="12">The sequence shown here is derived from an EMBL/GenBank/DDBJ whole genome shotgun (WGS) entry which is preliminary data.</text>
</comment>
<feature type="compositionally biased region" description="Basic residues" evidence="10">
    <location>
        <begin position="1"/>
        <end position="26"/>
    </location>
</feature>
<dbReference type="Proteomes" id="UP000321129">
    <property type="component" value="Unassembled WGS sequence"/>
</dbReference>
<evidence type="ECO:0000256" key="7">
    <source>
        <dbReference type="ARBA" id="ARBA00023136"/>
    </source>
</evidence>
<keyword evidence="5 9" id="KW-0812">Transmembrane</keyword>
<dbReference type="InterPro" id="IPR013685">
    <property type="entry name" value="POTRA_FtsQ_type"/>
</dbReference>
<evidence type="ECO:0000256" key="4">
    <source>
        <dbReference type="ARBA" id="ARBA00022618"/>
    </source>
</evidence>
<dbReference type="Gene3D" id="3.10.20.310">
    <property type="entry name" value="membrane protein fhac"/>
    <property type="match status" value="1"/>
</dbReference>
<dbReference type="InterPro" id="IPR034746">
    <property type="entry name" value="POTRA"/>
</dbReference>
<evidence type="ECO:0000256" key="2">
    <source>
        <dbReference type="ARBA" id="ARBA00022475"/>
    </source>
</evidence>
<dbReference type="GO" id="GO:0090529">
    <property type="term" value="P:cell septum assembly"/>
    <property type="evidence" value="ECO:0007669"/>
    <property type="project" value="InterPro"/>
</dbReference>
<sequence>MTTAKIKRGKRAKPAPRRKPARRKTQGSRVDAVLGALPVSRATLQRIATLVILSLLVVLVVVAANVSGVSAKIAEEAEKAVGRAGFEVRRVEVVGVDRIDQAKVYEIALNQRNRSMAAVDLDEVRRDLMQYGWIADARVSRRLPDTLVVDIVERTPSAVWQNNRKLALIDKNGVVLERVNARNAPDLPLVIGPNANRQTKQLDKLLDEVPALRPLVAGATWVGNRRWDLRFQSGETLALPEGDGEAKAALIDFARMDGANRLLGRGIVRFDMRDPDKFVFLPGERVAAKPVDKPAADSGEE</sequence>
<dbReference type="Pfam" id="PF08478">
    <property type="entry name" value="POTRA_1"/>
    <property type="match status" value="1"/>
</dbReference>
<dbReference type="InterPro" id="IPR045335">
    <property type="entry name" value="FtsQ_C_sf"/>
</dbReference>
<dbReference type="RefSeq" id="WP_147122689.1">
    <property type="nucleotide sequence ID" value="NZ_VOPY01000002.1"/>
</dbReference>
<evidence type="ECO:0000256" key="1">
    <source>
        <dbReference type="ARBA" id="ARBA00004370"/>
    </source>
</evidence>
<keyword evidence="3 9" id="KW-0997">Cell inner membrane</keyword>
<comment type="function">
    <text evidence="9">Essential cell division protein.</text>
</comment>
<proteinExistence type="inferred from homology"/>
<comment type="subcellular location">
    <subcellularLocation>
        <location evidence="9">Cell inner membrane</location>
        <topology evidence="9">Single-pass type II membrane protein</topology>
    </subcellularLocation>
    <subcellularLocation>
        <location evidence="1">Membrane</location>
    </subcellularLocation>
    <text evidence="9">Localizes to the division septum.</text>
</comment>
<evidence type="ECO:0000313" key="12">
    <source>
        <dbReference type="EMBL" id="TXC68735.1"/>
    </source>
</evidence>
<dbReference type="OrthoDB" id="9783091at2"/>
<evidence type="ECO:0000256" key="6">
    <source>
        <dbReference type="ARBA" id="ARBA00022989"/>
    </source>
</evidence>
<keyword evidence="2 9" id="KW-1003">Cell membrane</keyword>
<dbReference type="InterPro" id="IPR026579">
    <property type="entry name" value="FtsQ"/>
</dbReference>
<gene>
    <name evidence="9" type="primary">ftsQ</name>
    <name evidence="12" type="ORF">FSZ31_07075</name>
</gene>
<dbReference type="GO" id="GO:0043093">
    <property type="term" value="P:FtsZ-dependent cytokinesis"/>
    <property type="evidence" value="ECO:0007669"/>
    <property type="project" value="UniProtKB-UniRule"/>
</dbReference>
<dbReference type="InterPro" id="IPR005548">
    <property type="entry name" value="Cell_div_FtsQ/DivIB_C"/>
</dbReference>
<dbReference type="PROSITE" id="PS51779">
    <property type="entry name" value="POTRA"/>
    <property type="match status" value="1"/>
</dbReference>
<name>A0A5C6UAF3_9SPHN</name>
<evidence type="ECO:0000256" key="5">
    <source>
        <dbReference type="ARBA" id="ARBA00022692"/>
    </source>
</evidence>
<evidence type="ECO:0000256" key="10">
    <source>
        <dbReference type="SAM" id="MobiDB-lite"/>
    </source>
</evidence>
<organism evidence="12 13">
    <name type="scientific">Flavisphingopyxis soli</name>
    <dbReference type="NCBI Taxonomy" id="2601267"/>
    <lineage>
        <taxon>Bacteria</taxon>
        <taxon>Pseudomonadati</taxon>
        <taxon>Pseudomonadota</taxon>
        <taxon>Alphaproteobacteria</taxon>
        <taxon>Sphingomonadales</taxon>
        <taxon>Sphingopyxidaceae</taxon>
        <taxon>Flavisphingopyxis</taxon>
    </lineage>
</organism>
<keyword evidence="4 9" id="KW-0132">Cell division</keyword>